<sequence length="221" mass="26066">MPREPIPLMREGSFKDAEKLYILSYEGQKTEVTYFNDFRMSEFFNDSGIIEIIPLEREVNTGTDPLSVKRLLKKAKANYPFKKTDEFWLIVDRDHWETIHKIDFNQLVIDCNKENNFFLAMSNPCFEIWLIMHLKDISEYDDEEQKKLLENAKFNKNKNHIDIVLSDLQGIGYNKNPNPELFLPLTKAATEIAKKLDNNNETYPKKLGSHIYKLIEKLQKE</sequence>
<organism evidence="1 2">
    <name type="scientific">Flavobacterium xanthum</name>
    <dbReference type="NCBI Taxonomy" id="69322"/>
    <lineage>
        <taxon>Bacteria</taxon>
        <taxon>Pseudomonadati</taxon>
        <taxon>Bacteroidota</taxon>
        <taxon>Flavobacteriia</taxon>
        <taxon>Flavobacteriales</taxon>
        <taxon>Flavobacteriaceae</taxon>
        <taxon>Flavobacterium</taxon>
    </lineage>
</organism>
<dbReference type="Pfam" id="PF13707">
    <property type="entry name" value="RloB"/>
    <property type="match status" value="1"/>
</dbReference>
<name>A0A1M7CX98_9FLAO</name>
<dbReference type="AlphaFoldDB" id="A0A1M7CX98"/>
<dbReference type="InterPro" id="IPR025591">
    <property type="entry name" value="RloB"/>
</dbReference>
<dbReference type="STRING" id="69322.SAMN05443669_101253"/>
<gene>
    <name evidence="1" type="ORF">SAMN05443669_101253</name>
</gene>
<protein>
    <submittedName>
        <fullName evidence="1">RloB-like protein</fullName>
    </submittedName>
</protein>
<proteinExistence type="predicted"/>
<dbReference type="EMBL" id="FRBU01000012">
    <property type="protein sequence ID" value="SHL71753.1"/>
    <property type="molecule type" value="Genomic_DNA"/>
</dbReference>
<evidence type="ECO:0000313" key="1">
    <source>
        <dbReference type="EMBL" id="SHL71753.1"/>
    </source>
</evidence>
<dbReference type="RefSeq" id="WP_073352953.1">
    <property type="nucleotide sequence ID" value="NZ_FRBU01000012.1"/>
</dbReference>
<keyword evidence="2" id="KW-1185">Reference proteome</keyword>
<dbReference type="OrthoDB" id="9796523at2"/>
<reference evidence="2" key="1">
    <citation type="submission" date="2016-11" db="EMBL/GenBank/DDBJ databases">
        <authorList>
            <person name="Varghese N."/>
            <person name="Submissions S."/>
        </authorList>
    </citation>
    <scope>NUCLEOTIDE SEQUENCE [LARGE SCALE GENOMIC DNA]</scope>
    <source>
        <strain evidence="2">DSM 3661</strain>
    </source>
</reference>
<evidence type="ECO:0000313" key="2">
    <source>
        <dbReference type="Proteomes" id="UP000184260"/>
    </source>
</evidence>
<accession>A0A1M7CX98</accession>
<dbReference type="Proteomes" id="UP000184260">
    <property type="component" value="Unassembled WGS sequence"/>
</dbReference>